<keyword evidence="2" id="KW-0624">Polysaccharide degradation</keyword>
<evidence type="ECO:0000259" key="4">
    <source>
        <dbReference type="PROSITE" id="PS50093"/>
    </source>
</evidence>
<dbReference type="Proteomes" id="UP000179627">
    <property type="component" value="Unassembled WGS sequence"/>
</dbReference>
<dbReference type="PROSITE" id="PS50853">
    <property type="entry name" value="FN3"/>
    <property type="match status" value="1"/>
</dbReference>
<dbReference type="InterPro" id="IPR015943">
    <property type="entry name" value="WD40/YVTN_repeat-like_dom_sf"/>
</dbReference>
<dbReference type="SUPFAM" id="SSF49265">
    <property type="entry name" value="Fibronectin type III"/>
    <property type="match status" value="1"/>
</dbReference>
<name>A0A1S1QY64_9ACTN</name>
<dbReference type="SUPFAM" id="SSF49299">
    <property type="entry name" value="PKD domain"/>
    <property type="match status" value="2"/>
</dbReference>
<keyword evidence="1" id="KW-0378">Hydrolase</keyword>
<keyword evidence="7" id="KW-1185">Reference proteome</keyword>
<dbReference type="Pfam" id="PF18911">
    <property type="entry name" value="PKD_4"/>
    <property type="match status" value="1"/>
</dbReference>
<protein>
    <recommendedName>
        <fullName evidence="8">PKD domain-containing protein</fullName>
    </recommendedName>
</protein>
<dbReference type="InterPro" id="IPR022409">
    <property type="entry name" value="PKD/Chitinase_dom"/>
</dbReference>
<keyword evidence="2" id="KW-0119">Carbohydrate metabolism</keyword>
<dbReference type="OrthoDB" id="3202743at2"/>
<dbReference type="AlphaFoldDB" id="A0A1S1QY64"/>
<evidence type="ECO:0000256" key="2">
    <source>
        <dbReference type="ARBA" id="ARBA00023326"/>
    </source>
</evidence>
<feature type="region of interest" description="Disordered" evidence="3">
    <location>
        <begin position="867"/>
        <end position="886"/>
    </location>
</feature>
<evidence type="ECO:0000256" key="3">
    <source>
        <dbReference type="SAM" id="MobiDB-lite"/>
    </source>
</evidence>
<feature type="compositionally biased region" description="Pro residues" evidence="3">
    <location>
        <begin position="955"/>
        <end position="1007"/>
    </location>
</feature>
<dbReference type="InterPro" id="IPR013783">
    <property type="entry name" value="Ig-like_fold"/>
</dbReference>
<dbReference type="SMART" id="SM00089">
    <property type="entry name" value="PKD"/>
    <property type="match status" value="2"/>
</dbReference>
<dbReference type="Gene3D" id="2.130.10.10">
    <property type="entry name" value="YVTN repeat-like/Quinoprotein amine dehydrogenase"/>
    <property type="match status" value="1"/>
</dbReference>
<feature type="domain" description="PKD" evidence="4">
    <location>
        <begin position="479"/>
        <end position="525"/>
    </location>
</feature>
<dbReference type="InterPro" id="IPR036116">
    <property type="entry name" value="FN3_sf"/>
</dbReference>
<dbReference type="CDD" id="cd00063">
    <property type="entry name" value="FN3"/>
    <property type="match status" value="1"/>
</dbReference>
<evidence type="ECO:0000256" key="1">
    <source>
        <dbReference type="ARBA" id="ARBA00023295"/>
    </source>
</evidence>
<proteinExistence type="predicted"/>
<evidence type="ECO:0000313" key="6">
    <source>
        <dbReference type="EMBL" id="OHV38627.1"/>
    </source>
</evidence>
<comment type="caution">
    <text evidence="6">The sequence shown here is derived from an EMBL/GenBank/DDBJ whole genome shotgun (WGS) entry which is preliminary data.</text>
</comment>
<dbReference type="PROSITE" id="PS50093">
    <property type="entry name" value="PKD"/>
    <property type="match status" value="1"/>
</dbReference>
<dbReference type="InterPro" id="IPR011048">
    <property type="entry name" value="Haem_d1_sf"/>
</dbReference>
<feature type="domain" description="Fibronectin type-III" evidence="5">
    <location>
        <begin position="826"/>
        <end position="921"/>
    </location>
</feature>
<dbReference type="Gene3D" id="2.60.40.10">
    <property type="entry name" value="Immunoglobulins"/>
    <property type="match status" value="3"/>
</dbReference>
<reference evidence="7" key="1">
    <citation type="submission" date="2016-07" db="EMBL/GenBank/DDBJ databases">
        <title>Sequence Frankia sp. strain CcI1.17.</title>
        <authorList>
            <person name="Ghodhbane-Gtari F."/>
            <person name="Swanson E."/>
            <person name="Gueddou A."/>
            <person name="Morris K."/>
            <person name="Hezbri K."/>
            <person name="Ktari A."/>
            <person name="Nouioui I."/>
            <person name="Abebe-Akele F."/>
            <person name="Simpson S."/>
            <person name="Thomas K."/>
            <person name="Gtari M."/>
            <person name="Tisa L.S."/>
            <person name="Hurst S."/>
        </authorList>
    </citation>
    <scope>NUCLEOTIDE SEQUENCE [LARGE SCALE GENOMIC DNA]</scope>
    <source>
        <strain evidence="7">Cc1.17</strain>
    </source>
</reference>
<dbReference type="SUPFAM" id="SSF51004">
    <property type="entry name" value="C-terminal (heme d1) domain of cytochrome cd1-nitrite reductase"/>
    <property type="match status" value="1"/>
</dbReference>
<feature type="region of interest" description="Disordered" evidence="3">
    <location>
        <begin position="387"/>
        <end position="442"/>
    </location>
</feature>
<sequence>MTRPEKGIRDMRHPNREPLHRGLLHRGRLLLLLRLAVVLGLVAGGLAVVSRGGGVSARQLSAEDGAAWLVSSATGQAALVDGASSQVVARVAVGTGELSSAQAGPNAYVVNSTAGSVLRVDGATFAPTDPVRFGTSTAARRLQVFPTKQAAFVVDGQSGLVTTADPDTLQARGLQSIAARAGAGGVVADDAGRLWLIDRAGGGIVRLDERGRKVRTPATASDGGRLVLVAGRPAVVDAAARTVLPLGDDGAPGARTCLDTLPADDSVAVLGDQSRPRVYAVSGQRGTLVISDLAAGSCDTVLDLAAAGHTLGQPRQAAGRVFIPDFTDGRVIVLDAADRRIVARPEVLPAGTRFELVAQGPYMFFNDPGSFRAGAIRLDGSVRVIEKYNPDRPGAGLTGGAGNGETDQPRDDNGMQNVSAPLPPTAPAPRVTRPKTVPPAAPVGNTGVAIQVSASRAGVGRPVTLRLVARDGTRIAGATWSFGDGTTGGGAQASHAWSQPGDYLVIAHATLADGRHAAPAVRITVDQTAPPPVPGTGVDVQPGGPDNGSTDALVARLTVTPASGAAPLQVAADATGSTAGTAPITGYAFDFGDGTTSGGPGAAATATHTYEAGAAGTTFTVSVAVTDEAGNVSRASQPVTLTDAGAPPVPTMTVTADVDRWRVNAQAGTGGAPTTRFALTADLPDVTITPVSDTAFDVVPTSCAAFTVTLTAYADSGASTPSAPQSLDPQADGVSCTFEKPILAVKAVDGFGFTVAVSNPGAAGSVSYQWSYTAEGGDGGGLGVETAGDQIHFRTPDCRLITVTVTATGPGGSATSEPVTGMGCTVPDPIVLSRTVVGTRITWTWALPSNTHVENYFVSHSYPGAGGEDGDGGATTEPGTSYTVDGIPGGTYGFGIIAENAAGRSSAHDEVTLPGEGTSPLPNPTDPPDLPQDPQDPDGNGDPPPGPGPTTSSSSPPPSSDPPPPPPDPEPEPSTPVQDPPPAEDPPPPPPESVPEQQPPPPEPEQPPAATSG</sequence>
<evidence type="ECO:0008006" key="8">
    <source>
        <dbReference type="Google" id="ProtNLM"/>
    </source>
</evidence>
<dbReference type="RefSeq" id="WP_071083665.1">
    <property type="nucleotide sequence ID" value="NZ_MBLM01000108.1"/>
</dbReference>
<dbReference type="Pfam" id="PF00801">
    <property type="entry name" value="PKD"/>
    <property type="match status" value="1"/>
</dbReference>
<gene>
    <name evidence="6" type="ORF">CC117_02440</name>
</gene>
<dbReference type="CDD" id="cd00146">
    <property type="entry name" value="PKD"/>
    <property type="match status" value="2"/>
</dbReference>
<dbReference type="GO" id="GO:0016798">
    <property type="term" value="F:hydrolase activity, acting on glycosyl bonds"/>
    <property type="evidence" value="ECO:0007669"/>
    <property type="project" value="UniProtKB-KW"/>
</dbReference>
<feature type="compositionally biased region" description="Pro residues" evidence="3">
    <location>
        <begin position="921"/>
        <end position="931"/>
    </location>
</feature>
<feature type="region of interest" description="Disordered" evidence="3">
    <location>
        <begin position="903"/>
        <end position="1013"/>
    </location>
</feature>
<dbReference type="InterPro" id="IPR035986">
    <property type="entry name" value="PKD_dom_sf"/>
</dbReference>
<dbReference type="InterPro" id="IPR003961">
    <property type="entry name" value="FN3_dom"/>
</dbReference>
<evidence type="ECO:0000259" key="5">
    <source>
        <dbReference type="PROSITE" id="PS50853"/>
    </source>
</evidence>
<dbReference type="EMBL" id="MBLM01000108">
    <property type="protein sequence ID" value="OHV38627.1"/>
    <property type="molecule type" value="Genomic_DNA"/>
</dbReference>
<organism evidence="6 7">
    <name type="scientific">Parafrankia colletiae</name>
    <dbReference type="NCBI Taxonomy" id="573497"/>
    <lineage>
        <taxon>Bacteria</taxon>
        <taxon>Bacillati</taxon>
        <taxon>Actinomycetota</taxon>
        <taxon>Actinomycetes</taxon>
        <taxon>Frankiales</taxon>
        <taxon>Frankiaceae</taxon>
        <taxon>Parafrankia</taxon>
    </lineage>
</organism>
<accession>A0A1S1QY64</accession>
<evidence type="ECO:0000313" key="7">
    <source>
        <dbReference type="Proteomes" id="UP000179627"/>
    </source>
</evidence>
<dbReference type="InterPro" id="IPR000601">
    <property type="entry name" value="PKD_dom"/>
</dbReference>
<keyword evidence="1" id="KW-0326">Glycosidase</keyword>
<dbReference type="GO" id="GO:0000272">
    <property type="term" value="P:polysaccharide catabolic process"/>
    <property type="evidence" value="ECO:0007669"/>
    <property type="project" value="UniProtKB-KW"/>
</dbReference>